<evidence type="ECO:0000313" key="3">
    <source>
        <dbReference type="Proteomes" id="UP000239322"/>
    </source>
</evidence>
<evidence type="ECO:0000259" key="1">
    <source>
        <dbReference type="Pfam" id="PF21818"/>
    </source>
</evidence>
<dbReference type="Pfam" id="PF21818">
    <property type="entry name" value="DUF6884"/>
    <property type="match status" value="1"/>
</dbReference>
<reference evidence="2 3" key="1">
    <citation type="submission" date="2018-03" db="EMBL/GenBank/DDBJ databases">
        <title>Novel Streptomyces sp. from soil.</title>
        <authorList>
            <person name="Tan G.Y.A."/>
            <person name="Lee Z.Y."/>
        </authorList>
    </citation>
    <scope>NUCLEOTIDE SEQUENCE [LARGE SCALE GENOMIC DNA]</scope>
    <source>
        <strain evidence="2 3">ST5x</strain>
    </source>
</reference>
<dbReference type="InterPro" id="IPR049251">
    <property type="entry name" value="DUF6884"/>
</dbReference>
<evidence type="ECO:0000313" key="2">
    <source>
        <dbReference type="EMBL" id="PRH78384.1"/>
    </source>
</evidence>
<dbReference type="AlphaFoldDB" id="A0A2S9PVD1"/>
<protein>
    <recommendedName>
        <fullName evidence="1">DUF6884 domain-containing protein</fullName>
    </recommendedName>
</protein>
<dbReference type="OrthoDB" id="4729827at2"/>
<organism evidence="2 3">
    <name type="scientific">Streptomyces solincola</name>
    <dbReference type="NCBI Taxonomy" id="2100817"/>
    <lineage>
        <taxon>Bacteria</taxon>
        <taxon>Bacillati</taxon>
        <taxon>Actinomycetota</taxon>
        <taxon>Actinomycetes</taxon>
        <taxon>Kitasatosporales</taxon>
        <taxon>Streptomycetaceae</taxon>
        <taxon>Streptomyces</taxon>
    </lineage>
</organism>
<accession>A0A2S9PVD1</accession>
<feature type="domain" description="DUF6884" evidence="1">
    <location>
        <begin position="185"/>
        <end position="286"/>
    </location>
</feature>
<sequence>MTTDLSPTGARILDANENGMVGGHAAALARLEADGLVIPQRDEGGTHWMTEEGWAALDAWREAHPERSSAPDLPVIPPKLPGKQHDAIVTAAGRPDQRVPGRDDNDVYAAGEAWFRGPTLRAVQAAGYATTFGRYSSLYLTPEGRAYARQRGGMDVRRRRLVICACGNEKKPHPGFNEYGNVNAGYPAGELYTGQYHRSLRLAADALTDASLTRIMSARHGLVDLKRPLLPYDVTIGDERAVTPARLAEHAVSLGVHDADVIFLGGREYAELLRPAIPHLYAPLAGGMGEHRGLCKQAREDSALREAWWKTAAELHETQPAK</sequence>
<dbReference type="RefSeq" id="WP_105869447.1">
    <property type="nucleotide sequence ID" value="NZ_PVLV01000210.1"/>
</dbReference>
<comment type="caution">
    <text evidence="2">The sequence shown here is derived from an EMBL/GenBank/DDBJ whole genome shotgun (WGS) entry which is preliminary data.</text>
</comment>
<gene>
    <name evidence="2" type="ORF">C6N75_15225</name>
</gene>
<proteinExistence type="predicted"/>
<dbReference type="Proteomes" id="UP000239322">
    <property type="component" value="Unassembled WGS sequence"/>
</dbReference>
<name>A0A2S9PVD1_9ACTN</name>
<keyword evidence="3" id="KW-1185">Reference proteome</keyword>
<dbReference type="EMBL" id="PVLV01000210">
    <property type="protein sequence ID" value="PRH78384.1"/>
    <property type="molecule type" value="Genomic_DNA"/>
</dbReference>